<name>A0A1M6FLG6_9BACE</name>
<keyword evidence="3" id="KW-1185">Reference proteome</keyword>
<dbReference type="EMBL" id="FQZN01000012">
    <property type="protein sequence ID" value="SHI98525.1"/>
    <property type="molecule type" value="Genomic_DNA"/>
</dbReference>
<feature type="transmembrane region" description="Helical" evidence="1">
    <location>
        <begin position="20"/>
        <end position="39"/>
    </location>
</feature>
<dbReference type="Proteomes" id="UP000184192">
    <property type="component" value="Unassembled WGS sequence"/>
</dbReference>
<dbReference type="AlphaFoldDB" id="A0A1M6FLG6"/>
<accession>A0A1M6FLG6</accession>
<dbReference type="RefSeq" id="WP_025832670.1">
    <property type="nucleotide sequence ID" value="NZ_FQZN01000012.1"/>
</dbReference>
<evidence type="ECO:0000313" key="2">
    <source>
        <dbReference type="EMBL" id="SHI98525.1"/>
    </source>
</evidence>
<evidence type="ECO:0000313" key="3">
    <source>
        <dbReference type="Proteomes" id="UP000184192"/>
    </source>
</evidence>
<gene>
    <name evidence="2" type="ORF">SAMN05444350_11298</name>
</gene>
<reference evidence="3" key="1">
    <citation type="submission" date="2016-11" db="EMBL/GenBank/DDBJ databases">
        <authorList>
            <person name="Varghese N."/>
            <person name="Submissions S."/>
        </authorList>
    </citation>
    <scope>NUCLEOTIDE SEQUENCE [LARGE SCALE GENOMIC DNA]</scope>
    <source>
        <strain evidence="3">DSM 26884</strain>
    </source>
</reference>
<organism evidence="2 3">
    <name type="scientific">Bacteroides stercorirosoris</name>
    <dbReference type="NCBI Taxonomy" id="871324"/>
    <lineage>
        <taxon>Bacteria</taxon>
        <taxon>Pseudomonadati</taxon>
        <taxon>Bacteroidota</taxon>
        <taxon>Bacteroidia</taxon>
        <taxon>Bacteroidales</taxon>
        <taxon>Bacteroidaceae</taxon>
        <taxon>Bacteroides</taxon>
    </lineage>
</organism>
<protein>
    <submittedName>
        <fullName evidence="2">Bacteriophage holin family protein</fullName>
    </submittedName>
</protein>
<proteinExistence type="predicted"/>
<dbReference type="GeneID" id="92712317"/>
<sequence>MKDVLDFLHALDLTNLYRHIGVTLMCWLVMFVSVLIDMWDGVQTARVMKEKVDSKGLRRTFAKAGDYWRMMLFGLMFDTLGLLFTWYVLPYMTMIITVGVLIIEFRSVWEHNKRKRSHAAELPGVIANIVKCASEKDALELIKKIKEVQK</sequence>
<keyword evidence="1" id="KW-0812">Transmembrane</keyword>
<dbReference type="GO" id="GO:0016020">
    <property type="term" value="C:membrane"/>
    <property type="evidence" value="ECO:0007669"/>
    <property type="project" value="UniProtKB-SubCell"/>
</dbReference>
<feature type="transmembrane region" description="Helical" evidence="1">
    <location>
        <begin position="91"/>
        <end position="109"/>
    </location>
</feature>
<dbReference type="eggNOG" id="ENOG5030WB2">
    <property type="taxonomic scope" value="Bacteria"/>
</dbReference>
<keyword evidence="1" id="KW-1133">Transmembrane helix</keyword>
<evidence type="ECO:0000256" key="1">
    <source>
        <dbReference type="SAM" id="Phobius"/>
    </source>
</evidence>
<keyword evidence="1" id="KW-0472">Membrane</keyword>